<organism evidence="2 3">
    <name type="scientific">Nicotiana attenuata</name>
    <name type="common">Coyote tobacco</name>
    <dbReference type="NCBI Taxonomy" id="49451"/>
    <lineage>
        <taxon>Eukaryota</taxon>
        <taxon>Viridiplantae</taxon>
        <taxon>Streptophyta</taxon>
        <taxon>Embryophyta</taxon>
        <taxon>Tracheophyta</taxon>
        <taxon>Spermatophyta</taxon>
        <taxon>Magnoliopsida</taxon>
        <taxon>eudicotyledons</taxon>
        <taxon>Gunneridae</taxon>
        <taxon>Pentapetalae</taxon>
        <taxon>asterids</taxon>
        <taxon>lamiids</taxon>
        <taxon>Solanales</taxon>
        <taxon>Solanaceae</taxon>
        <taxon>Nicotianoideae</taxon>
        <taxon>Nicotianeae</taxon>
        <taxon>Nicotiana</taxon>
    </lineage>
</organism>
<proteinExistence type="predicted"/>
<gene>
    <name evidence="2" type="ORF">A4A49_33785</name>
</gene>
<dbReference type="EMBL" id="MJEQ01037185">
    <property type="protein sequence ID" value="OIT04333.1"/>
    <property type="molecule type" value="Genomic_DNA"/>
</dbReference>
<keyword evidence="3" id="KW-1185">Reference proteome</keyword>
<evidence type="ECO:0000313" key="2">
    <source>
        <dbReference type="EMBL" id="OIT04333.1"/>
    </source>
</evidence>
<feature type="compositionally biased region" description="Basic and acidic residues" evidence="1">
    <location>
        <begin position="92"/>
        <end position="101"/>
    </location>
</feature>
<sequence length="101" mass="11498">MVNNQSCPFILIDPTTMNSLSYTLKTNSAPYPSPLPKKTVSYKPRHLSSLLTVYLPSPDTENCPWRWHNPKSTKIFTPQSQDSPQSQCTVDFTRKPLKSIE</sequence>
<feature type="compositionally biased region" description="Polar residues" evidence="1">
    <location>
        <begin position="76"/>
        <end position="90"/>
    </location>
</feature>
<dbReference type="Gramene" id="OIT04333">
    <property type="protein sequence ID" value="OIT04333"/>
    <property type="gene ID" value="A4A49_33785"/>
</dbReference>
<evidence type="ECO:0000256" key="1">
    <source>
        <dbReference type="SAM" id="MobiDB-lite"/>
    </source>
</evidence>
<dbReference type="AlphaFoldDB" id="A0A1J6IGY4"/>
<name>A0A1J6IGY4_NICAT</name>
<protein>
    <submittedName>
        <fullName evidence="2">Uncharacterized protein</fullName>
    </submittedName>
</protein>
<comment type="caution">
    <text evidence="2">The sequence shown here is derived from an EMBL/GenBank/DDBJ whole genome shotgun (WGS) entry which is preliminary data.</text>
</comment>
<evidence type="ECO:0000313" key="3">
    <source>
        <dbReference type="Proteomes" id="UP000187609"/>
    </source>
</evidence>
<dbReference type="Proteomes" id="UP000187609">
    <property type="component" value="Unassembled WGS sequence"/>
</dbReference>
<feature type="region of interest" description="Disordered" evidence="1">
    <location>
        <begin position="76"/>
        <end position="101"/>
    </location>
</feature>
<reference evidence="2" key="1">
    <citation type="submission" date="2016-11" db="EMBL/GenBank/DDBJ databases">
        <title>The genome of Nicotiana attenuata.</title>
        <authorList>
            <person name="Xu S."/>
            <person name="Brockmoeller T."/>
            <person name="Gaquerel E."/>
            <person name="Navarro A."/>
            <person name="Kuhl H."/>
            <person name="Gase K."/>
            <person name="Ling Z."/>
            <person name="Zhou W."/>
            <person name="Kreitzer C."/>
            <person name="Stanke M."/>
            <person name="Tang H."/>
            <person name="Lyons E."/>
            <person name="Pandey P."/>
            <person name="Pandey S.P."/>
            <person name="Timmermann B."/>
            <person name="Baldwin I.T."/>
        </authorList>
    </citation>
    <scope>NUCLEOTIDE SEQUENCE [LARGE SCALE GENOMIC DNA]</scope>
    <source>
        <strain evidence="2">UT</strain>
    </source>
</reference>
<accession>A0A1J6IGY4</accession>